<organism evidence="1">
    <name type="scientific">Anguilla anguilla</name>
    <name type="common">European freshwater eel</name>
    <name type="synonym">Muraena anguilla</name>
    <dbReference type="NCBI Taxonomy" id="7936"/>
    <lineage>
        <taxon>Eukaryota</taxon>
        <taxon>Metazoa</taxon>
        <taxon>Chordata</taxon>
        <taxon>Craniata</taxon>
        <taxon>Vertebrata</taxon>
        <taxon>Euteleostomi</taxon>
        <taxon>Actinopterygii</taxon>
        <taxon>Neopterygii</taxon>
        <taxon>Teleostei</taxon>
        <taxon>Anguilliformes</taxon>
        <taxon>Anguillidae</taxon>
        <taxon>Anguilla</taxon>
    </lineage>
</organism>
<sequence>MVHKTQRSFLCEEDSRERGFYSWSGPPFFVSETR</sequence>
<proteinExistence type="predicted"/>
<protein>
    <submittedName>
        <fullName evidence="1">Uncharacterized protein</fullName>
    </submittedName>
</protein>
<reference evidence="1" key="2">
    <citation type="journal article" date="2015" name="Fish Shellfish Immunol.">
        <title>Early steps in the European eel (Anguilla anguilla)-Vibrio vulnificus interaction in the gills: Role of the RtxA13 toxin.</title>
        <authorList>
            <person name="Callol A."/>
            <person name="Pajuelo D."/>
            <person name="Ebbesson L."/>
            <person name="Teles M."/>
            <person name="MacKenzie S."/>
            <person name="Amaro C."/>
        </authorList>
    </citation>
    <scope>NUCLEOTIDE SEQUENCE</scope>
</reference>
<dbReference type="AlphaFoldDB" id="A0A0E9S0Z4"/>
<dbReference type="EMBL" id="GBXM01074262">
    <property type="protein sequence ID" value="JAH34315.1"/>
    <property type="molecule type" value="Transcribed_RNA"/>
</dbReference>
<accession>A0A0E9S0Z4</accession>
<name>A0A0E9S0Z4_ANGAN</name>
<evidence type="ECO:0000313" key="1">
    <source>
        <dbReference type="EMBL" id="JAH34315.1"/>
    </source>
</evidence>
<reference evidence="1" key="1">
    <citation type="submission" date="2014-11" db="EMBL/GenBank/DDBJ databases">
        <authorList>
            <person name="Amaro Gonzalez C."/>
        </authorList>
    </citation>
    <scope>NUCLEOTIDE SEQUENCE</scope>
</reference>